<reference evidence="3" key="3">
    <citation type="submission" date="2020-12" db="UniProtKB">
        <authorList>
            <consortium name="EnsemblPlants"/>
        </authorList>
    </citation>
    <scope>IDENTIFICATION</scope>
</reference>
<evidence type="ECO:0000256" key="1">
    <source>
        <dbReference type="SAM" id="MobiDB-lite"/>
    </source>
</evidence>
<dbReference type="AlphaFoldDB" id="A0A2K1IUY3"/>
<dbReference type="KEGG" id="ppp:112273174"/>
<evidence type="ECO:0000313" key="2">
    <source>
        <dbReference type="EMBL" id="PNR33087.1"/>
    </source>
</evidence>
<protein>
    <submittedName>
        <fullName evidence="2 3">Uncharacterized protein</fullName>
    </submittedName>
</protein>
<dbReference type="EnsemblPlants" id="Pp3c20_11560V3.2">
    <property type="protein sequence ID" value="Pp3c20_11560V3.2"/>
    <property type="gene ID" value="Pp3c20_11560"/>
</dbReference>
<name>A0A2K1IUY3_PHYPA</name>
<dbReference type="EMBL" id="ABEU02000020">
    <property type="protein sequence ID" value="PNR33087.1"/>
    <property type="molecule type" value="Genomic_DNA"/>
</dbReference>
<organism evidence="2">
    <name type="scientific">Physcomitrium patens</name>
    <name type="common">Spreading-leaved earth moss</name>
    <name type="synonym">Physcomitrella patens</name>
    <dbReference type="NCBI Taxonomy" id="3218"/>
    <lineage>
        <taxon>Eukaryota</taxon>
        <taxon>Viridiplantae</taxon>
        <taxon>Streptophyta</taxon>
        <taxon>Embryophyta</taxon>
        <taxon>Bryophyta</taxon>
        <taxon>Bryophytina</taxon>
        <taxon>Bryopsida</taxon>
        <taxon>Funariidae</taxon>
        <taxon>Funariales</taxon>
        <taxon>Funariaceae</taxon>
        <taxon>Physcomitrium</taxon>
    </lineage>
</organism>
<dbReference type="Proteomes" id="UP000006727">
    <property type="component" value="Chromosome 20"/>
</dbReference>
<keyword evidence="4" id="KW-1185">Reference proteome</keyword>
<dbReference type="EnsemblPlants" id="Pp3c20_11560V3.1">
    <property type="protein sequence ID" value="Pp3c20_11560V3.1"/>
    <property type="gene ID" value="Pp3c20_11560"/>
</dbReference>
<sequence>MPELDSWDLAKGHTISQDGDLRVFRYSEFSECASPPCNTAEPECLPSQFHLSESLAVSPLLESQGPNLELNDGFVREASTDLPCSMKNVDQLDEGERYALNCDGHEQPESTCSGSLGLPLFDEPRDSKAWESNRRRIYCDPRLLEEETQVSDFAELVSAQQDSHRLSHILYSQTASQQHDKSEPLLVVIKQECCKTVRDFGDIIQRWHSRKKSAFSLSSSTIGSPLEIKQESVEPSTAYIDPLESGNADPLTATKQKPSEAVLFDDIVQRWHNRKRISLPAVTDPRSSPDTGIHKKLKPTSEKTVELGTLELRQLQDQPMESSTIIEQENCSILGDECDGPLPDVLAPGSDSETTEEDIDGNTDGILTDDCCDSSLSQRRLTYSCSKDMKSFWQPESAKNHEVERKFSCPRKYRPGGRQRTIDTWIK</sequence>
<feature type="region of interest" description="Disordered" evidence="1">
    <location>
        <begin position="280"/>
        <end position="302"/>
    </location>
</feature>
<dbReference type="RefSeq" id="XP_024357416.1">
    <property type="nucleotide sequence ID" value="XM_024501648.2"/>
</dbReference>
<dbReference type="OrthoDB" id="10565167at2759"/>
<proteinExistence type="predicted"/>
<gene>
    <name evidence="3" type="primary">LOC112273174</name>
    <name evidence="2" type="ORF">PHYPA_025030</name>
</gene>
<dbReference type="Gramene" id="Pp3c20_11560V3.2">
    <property type="protein sequence ID" value="Pp3c20_11560V3.2"/>
    <property type="gene ID" value="Pp3c20_11560"/>
</dbReference>
<dbReference type="Gramene" id="Pp3c20_11560V3.1">
    <property type="protein sequence ID" value="Pp3c20_11560V3.1"/>
    <property type="gene ID" value="Pp3c20_11560"/>
</dbReference>
<accession>A0A2K1IUY3</accession>
<evidence type="ECO:0000313" key="3">
    <source>
        <dbReference type="EnsemblPlants" id="Pp3c20_11560V3.1"/>
    </source>
</evidence>
<dbReference type="PaxDb" id="3218-PP1S166_95V6.1"/>
<evidence type="ECO:0000313" key="4">
    <source>
        <dbReference type="Proteomes" id="UP000006727"/>
    </source>
</evidence>
<reference evidence="2 4" key="1">
    <citation type="journal article" date="2008" name="Science">
        <title>The Physcomitrella genome reveals evolutionary insights into the conquest of land by plants.</title>
        <authorList>
            <person name="Rensing S."/>
            <person name="Lang D."/>
            <person name="Zimmer A."/>
            <person name="Terry A."/>
            <person name="Salamov A."/>
            <person name="Shapiro H."/>
            <person name="Nishiyama T."/>
            <person name="Perroud P.-F."/>
            <person name="Lindquist E."/>
            <person name="Kamisugi Y."/>
            <person name="Tanahashi T."/>
            <person name="Sakakibara K."/>
            <person name="Fujita T."/>
            <person name="Oishi K."/>
            <person name="Shin-I T."/>
            <person name="Kuroki Y."/>
            <person name="Toyoda A."/>
            <person name="Suzuki Y."/>
            <person name="Hashimoto A."/>
            <person name="Yamaguchi K."/>
            <person name="Sugano A."/>
            <person name="Kohara Y."/>
            <person name="Fujiyama A."/>
            <person name="Anterola A."/>
            <person name="Aoki S."/>
            <person name="Ashton N."/>
            <person name="Barbazuk W.B."/>
            <person name="Barker E."/>
            <person name="Bennetzen J."/>
            <person name="Bezanilla M."/>
            <person name="Blankenship R."/>
            <person name="Cho S.H."/>
            <person name="Dutcher S."/>
            <person name="Estelle M."/>
            <person name="Fawcett J.A."/>
            <person name="Gundlach H."/>
            <person name="Hanada K."/>
            <person name="Heyl A."/>
            <person name="Hicks K.A."/>
            <person name="Hugh J."/>
            <person name="Lohr M."/>
            <person name="Mayer K."/>
            <person name="Melkozernov A."/>
            <person name="Murata T."/>
            <person name="Nelson D."/>
            <person name="Pils B."/>
            <person name="Prigge M."/>
            <person name="Reiss B."/>
            <person name="Renner T."/>
            <person name="Rombauts S."/>
            <person name="Rushton P."/>
            <person name="Sanderfoot A."/>
            <person name="Schween G."/>
            <person name="Shiu S.-H."/>
            <person name="Stueber K."/>
            <person name="Theodoulou F.L."/>
            <person name="Tu H."/>
            <person name="Van de Peer Y."/>
            <person name="Verrier P.J."/>
            <person name="Waters E."/>
            <person name="Wood A."/>
            <person name="Yang L."/>
            <person name="Cove D."/>
            <person name="Cuming A."/>
            <person name="Hasebe M."/>
            <person name="Lucas S."/>
            <person name="Mishler D.B."/>
            <person name="Reski R."/>
            <person name="Grigoriev I."/>
            <person name="Quatrano R.S."/>
            <person name="Boore J.L."/>
        </authorList>
    </citation>
    <scope>NUCLEOTIDE SEQUENCE [LARGE SCALE GENOMIC DNA]</scope>
    <source>
        <strain evidence="3 4">cv. Gransden 2004</strain>
    </source>
</reference>
<dbReference type="GeneID" id="112273174"/>
<reference evidence="2 4" key="2">
    <citation type="journal article" date="2018" name="Plant J.">
        <title>The Physcomitrella patens chromosome-scale assembly reveals moss genome structure and evolution.</title>
        <authorList>
            <person name="Lang D."/>
            <person name="Ullrich K.K."/>
            <person name="Murat F."/>
            <person name="Fuchs J."/>
            <person name="Jenkins J."/>
            <person name="Haas F.B."/>
            <person name="Piednoel M."/>
            <person name="Gundlach H."/>
            <person name="Van Bel M."/>
            <person name="Meyberg R."/>
            <person name="Vives C."/>
            <person name="Morata J."/>
            <person name="Symeonidi A."/>
            <person name="Hiss M."/>
            <person name="Muchero W."/>
            <person name="Kamisugi Y."/>
            <person name="Saleh O."/>
            <person name="Blanc G."/>
            <person name="Decker E.L."/>
            <person name="van Gessel N."/>
            <person name="Grimwood J."/>
            <person name="Hayes R.D."/>
            <person name="Graham S.W."/>
            <person name="Gunter L.E."/>
            <person name="McDaniel S.F."/>
            <person name="Hoernstein S.N.W."/>
            <person name="Larsson A."/>
            <person name="Li F.W."/>
            <person name="Perroud P.F."/>
            <person name="Phillips J."/>
            <person name="Ranjan P."/>
            <person name="Rokshar D.S."/>
            <person name="Rothfels C.J."/>
            <person name="Schneider L."/>
            <person name="Shu S."/>
            <person name="Stevenson D.W."/>
            <person name="Thummler F."/>
            <person name="Tillich M."/>
            <person name="Villarreal Aguilar J.C."/>
            <person name="Widiez T."/>
            <person name="Wong G.K."/>
            <person name="Wymore A."/>
            <person name="Zhang Y."/>
            <person name="Zimmer A.D."/>
            <person name="Quatrano R.S."/>
            <person name="Mayer K.F.X."/>
            <person name="Goodstein D."/>
            <person name="Casacuberta J.M."/>
            <person name="Vandepoele K."/>
            <person name="Reski R."/>
            <person name="Cuming A.C."/>
            <person name="Tuskan G.A."/>
            <person name="Maumus F."/>
            <person name="Salse J."/>
            <person name="Schmutz J."/>
            <person name="Rensing S.A."/>
        </authorList>
    </citation>
    <scope>NUCLEOTIDE SEQUENCE [LARGE SCALE GENOMIC DNA]</scope>
    <source>
        <strain evidence="3 4">cv. Gransden 2004</strain>
    </source>
</reference>